<dbReference type="InterPro" id="IPR052945">
    <property type="entry name" value="Mitotic_Regulator"/>
</dbReference>
<sequence length="140" mass="15578">MALRMNRLVVLALAGFLLSACDNNTPDAAEQYALGSAYDDGGTQQIDYEKARYWYEKSSAQGNLDAMRALGFMYEKGKGMEVNYTKAIKIYTEAAEKGDYHSHINLWWMYSQGLGVEKNSTVAAQWSQKAKELEAAGKAD</sequence>
<proteinExistence type="predicted"/>
<accession>A0ABX9ATW9</accession>
<dbReference type="SMART" id="SM00671">
    <property type="entry name" value="SEL1"/>
    <property type="match status" value="3"/>
</dbReference>
<feature type="signal peptide" evidence="1">
    <location>
        <begin position="1"/>
        <end position="20"/>
    </location>
</feature>
<name>A0ABX9ATW9_9ENTR</name>
<dbReference type="SUPFAM" id="SSF81901">
    <property type="entry name" value="HCP-like"/>
    <property type="match status" value="1"/>
</dbReference>
<dbReference type="Gene3D" id="1.25.40.10">
    <property type="entry name" value="Tetratricopeptide repeat domain"/>
    <property type="match status" value="1"/>
</dbReference>
<protein>
    <submittedName>
        <fullName evidence="2">Sel1 repeat family protein</fullName>
    </submittedName>
</protein>
<dbReference type="RefSeq" id="WP_222159922.1">
    <property type="nucleotide sequence ID" value="NZ_CP081864.1"/>
</dbReference>
<dbReference type="Proteomes" id="UP000825886">
    <property type="component" value="Chromosome"/>
</dbReference>
<gene>
    <name evidence="2" type="ORF">K6K13_05785</name>
</gene>
<dbReference type="Pfam" id="PF08238">
    <property type="entry name" value="Sel1"/>
    <property type="match status" value="3"/>
</dbReference>
<keyword evidence="3" id="KW-1185">Reference proteome</keyword>
<dbReference type="PANTHER" id="PTHR43628">
    <property type="entry name" value="ACTIVATOR OF C KINASE PROTEIN 1-RELATED"/>
    <property type="match status" value="1"/>
</dbReference>
<organism evidence="2 3">
    <name type="scientific">Symbiopectobacterium purcellii</name>
    <dbReference type="NCBI Taxonomy" id="2871826"/>
    <lineage>
        <taxon>Bacteria</taxon>
        <taxon>Pseudomonadati</taxon>
        <taxon>Pseudomonadota</taxon>
        <taxon>Gammaproteobacteria</taxon>
        <taxon>Enterobacterales</taxon>
        <taxon>Enterobacteriaceae</taxon>
    </lineage>
</organism>
<dbReference type="InterPro" id="IPR011990">
    <property type="entry name" value="TPR-like_helical_dom_sf"/>
</dbReference>
<evidence type="ECO:0000313" key="3">
    <source>
        <dbReference type="Proteomes" id="UP000825886"/>
    </source>
</evidence>
<evidence type="ECO:0000313" key="2">
    <source>
        <dbReference type="EMBL" id="QZN96909.1"/>
    </source>
</evidence>
<dbReference type="PANTHER" id="PTHR43628:SF1">
    <property type="entry name" value="CHITIN SYNTHASE REGULATORY FACTOR 2-RELATED"/>
    <property type="match status" value="1"/>
</dbReference>
<reference evidence="2 3" key="1">
    <citation type="submission" date="2021-08" db="EMBL/GenBank/DDBJ databases">
        <title>Culture and genomic analysis of Symbiopectobacterium purcellii sp. nov. gen. nov., isolated from the leafhopper Empoasca decipiens.</title>
        <authorList>
            <person name="Nadal-Jimenez P."/>
            <person name="Siozios S."/>
            <person name="Halliday N."/>
            <person name="Camara M."/>
            <person name="Hurst G.D.D."/>
        </authorList>
    </citation>
    <scope>NUCLEOTIDE SEQUENCE [LARGE SCALE GENOMIC DNA]</scope>
    <source>
        <strain evidence="2 3">SyEd1</strain>
    </source>
</reference>
<keyword evidence="1" id="KW-0732">Signal</keyword>
<feature type="chain" id="PRO_5046484841" evidence="1">
    <location>
        <begin position="21"/>
        <end position="140"/>
    </location>
</feature>
<evidence type="ECO:0000256" key="1">
    <source>
        <dbReference type="SAM" id="SignalP"/>
    </source>
</evidence>
<dbReference type="InterPro" id="IPR006597">
    <property type="entry name" value="Sel1-like"/>
</dbReference>
<dbReference type="EMBL" id="CP081864">
    <property type="protein sequence ID" value="QZN96909.1"/>
    <property type="molecule type" value="Genomic_DNA"/>
</dbReference>
<dbReference type="PROSITE" id="PS51257">
    <property type="entry name" value="PROKAR_LIPOPROTEIN"/>
    <property type="match status" value="1"/>
</dbReference>